<keyword evidence="9 11" id="KW-0539">Nucleus</keyword>
<dbReference type="GeneID" id="103073647"/>
<evidence type="ECO:0000256" key="7">
    <source>
        <dbReference type="ARBA" id="ARBA00022843"/>
    </source>
</evidence>
<evidence type="ECO:0000313" key="15">
    <source>
        <dbReference type="RefSeq" id="XP_007469932.1"/>
    </source>
</evidence>
<dbReference type="Proteomes" id="UP000265300">
    <property type="component" value="Unplaced"/>
</dbReference>
<evidence type="ECO:0000256" key="3">
    <source>
        <dbReference type="ARBA" id="ARBA00006846"/>
    </source>
</evidence>
<evidence type="ECO:0000256" key="1">
    <source>
        <dbReference type="ARBA" id="ARBA00004123"/>
    </source>
</evidence>
<comment type="subcellular location">
    <subcellularLocation>
        <location evidence="2">Chromosome</location>
    </subcellularLocation>
    <subcellularLocation>
        <location evidence="1 11">Nucleus</location>
    </subcellularLocation>
</comment>
<dbReference type="GO" id="GO:0046982">
    <property type="term" value="F:protein heterodimerization activity"/>
    <property type="evidence" value="ECO:0007669"/>
    <property type="project" value="InterPro"/>
</dbReference>
<dbReference type="InterPro" id="IPR055333">
    <property type="entry name" value="HISTONE_H2B_site"/>
</dbReference>
<feature type="region of interest" description="Disordered" evidence="12">
    <location>
        <begin position="399"/>
        <end position="430"/>
    </location>
</feature>
<dbReference type="InterPro" id="IPR009072">
    <property type="entry name" value="Histone-fold"/>
</dbReference>
<evidence type="ECO:0000313" key="14">
    <source>
        <dbReference type="Proteomes" id="UP000265300"/>
    </source>
</evidence>
<keyword evidence="5" id="KW-0488">Methylation</keyword>
<comment type="similarity">
    <text evidence="3 11">Belongs to the histone H2B family.</text>
</comment>
<dbReference type="CDD" id="cd22910">
    <property type="entry name" value="HFD_H2B"/>
    <property type="match status" value="1"/>
</dbReference>
<keyword evidence="4 11" id="KW-0158">Chromosome</keyword>
<dbReference type="AlphaFoldDB" id="A0A340YBW7"/>
<dbReference type="GO" id="GO:0030527">
    <property type="term" value="F:structural constituent of chromatin"/>
    <property type="evidence" value="ECO:0007669"/>
    <property type="project" value="InterPro"/>
</dbReference>
<reference evidence="15" key="1">
    <citation type="submission" date="2025-08" db="UniProtKB">
        <authorList>
            <consortium name="RefSeq"/>
        </authorList>
    </citation>
    <scope>IDENTIFICATION</scope>
</reference>
<evidence type="ECO:0000259" key="13">
    <source>
        <dbReference type="Pfam" id="PF00125"/>
    </source>
</evidence>
<protein>
    <recommendedName>
        <fullName evidence="11">Histone H2B</fullName>
    </recommendedName>
</protein>
<feature type="domain" description="Core Histone H2A/H2B/H3" evidence="13">
    <location>
        <begin position="1"/>
        <end position="39"/>
    </location>
</feature>
<evidence type="ECO:0000256" key="4">
    <source>
        <dbReference type="ARBA" id="ARBA00022454"/>
    </source>
</evidence>
<dbReference type="InterPro" id="IPR052267">
    <property type="entry name" value="N-DRC_Component"/>
</dbReference>
<dbReference type="Pfam" id="PF00125">
    <property type="entry name" value="Histone"/>
    <property type="match status" value="1"/>
</dbReference>
<gene>
    <name evidence="15" type="primary">LOC103073647</name>
</gene>
<dbReference type="PANTHER" id="PTHR14690:SF6">
    <property type="entry name" value="IQ AND AAA DOMAIN-CONTAINING PROTEIN 1-LIKE"/>
    <property type="match status" value="1"/>
</dbReference>
<dbReference type="RefSeq" id="XP_007469932.1">
    <property type="nucleotide sequence ID" value="XM_007469870.1"/>
</dbReference>
<dbReference type="PROSITE" id="PS00357">
    <property type="entry name" value="HISTONE_H2B"/>
    <property type="match status" value="1"/>
</dbReference>
<evidence type="ECO:0000256" key="11">
    <source>
        <dbReference type="RuleBase" id="RU000451"/>
    </source>
</evidence>
<dbReference type="FunCoup" id="A0A340YBW7">
    <property type="interactions" value="34"/>
</dbReference>
<dbReference type="KEGG" id="lve:103073647"/>
<dbReference type="PRINTS" id="PR00621">
    <property type="entry name" value="HISTONEH2B"/>
</dbReference>
<evidence type="ECO:0000256" key="12">
    <source>
        <dbReference type="SAM" id="MobiDB-lite"/>
    </source>
</evidence>
<keyword evidence="14" id="KW-1185">Reference proteome</keyword>
<dbReference type="GO" id="GO:0005634">
    <property type="term" value="C:nucleus"/>
    <property type="evidence" value="ECO:0007669"/>
    <property type="project" value="UniProtKB-SubCell"/>
</dbReference>
<comment type="subunit">
    <text evidence="11">The nucleosome is a histone octamer containing two molecules each of H2A, H2B, H3 and H4 assembled in one H3-H4 heterotetramer and two H2A-H2B heterodimers. The octamer wraps approximately 147 bp of DNA.</text>
</comment>
<evidence type="ECO:0000256" key="8">
    <source>
        <dbReference type="ARBA" id="ARBA00023125"/>
    </source>
</evidence>
<evidence type="ECO:0000256" key="6">
    <source>
        <dbReference type="ARBA" id="ARBA00022499"/>
    </source>
</evidence>
<name>A0A340YBW7_LIPVE</name>
<evidence type="ECO:0000256" key="5">
    <source>
        <dbReference type="ARBA" id="ARBA00022481"/>
    </source>
</evidence>
<evidence type="ECO:0000256" key="9">
    <source>
        <dbReference type="ARBA" id="ARBA00023242"/>
    </source>
</evidence>
<proteinExistence type="inferred from homology"/>
<feature type="compositionally biased region" description="Basic residues" evidence="12">
    <location>
        <begin position="409"/>
        <end position="424"/>
    </location>
</feature>
<dbReference type="GO" id="GO:0000786">
    <property type="term" value="C:nucleosome"/>
    <property type="evidence" value="ECO:0007669"/>
    <property type="project" value="UniProtKB-KW"/>
</dbReference>
<keyword evidence="8 11" id="KW-0238">DNA-binding</keyword>
<sequence length="625" mass="70831">MNSFVNDVFERLAGEAARLAQYSGRTTLTSREIQTAVRLLLPGELAKHAVSEGTKAVTKYTSSKCDSEASSICDSGDFVRNAGSWPQLRVQNRTLHFDKILGAYQHLWDSSHLILQELLLGQGQPLLEPVPHRERQSFKYRLSSRYLYHLGLLCRFHALYDQMVQPQKRWLLRRLLHGVAGRVLELKDDLVRMDLCETHCLDQALQDLKLTPADLEVPIPKYFQLEQSNVLREREHMLAELLSRREPVFAEEVWKGYQQRKRTQQDRRTEMEFIGMLPSSSEAEQSGVMSQASLGAGGGDVRRLLQTEKELQSAVVKTHDALRETEGPDMKEKMKGQIRQWFIDTLYALPALHSPGSVWSISVPILLCLSLVTLSPWGVDATPDVNELMRQELKSLRLAAVREEGRTSKPPKKKMGKKPEKRKKEKDLTPDRSVDSLFEELIIFGLLKKCETVALKDSVGSPDIHSMRPLNRSILLVGPSGMGETMLVKAVETGANLFDLSPGNVQGCRHRAKLIGTTDRPQAAEMKGLCRTYERILRPRPDYASRCAIQAVLTERRLLQLSKRPLVASEFLGHLVKLDPVYREKEESLENGYFKAPLGKKRMKLIKDQDGAEEAKLAKAEKQRK</sequence>
<dbReference type="InterPro" id="IPR007125">
    <property type="entry name" value="H2A/H2B/H3"/>
</dbReference>
<dbReference type="PANTHER" id="PTHR14690">
    <property type="entry name" value="IQ MOTIF CONTAINING WITH AAA DOMAIN 1"/>
    <property type="match status" value="1"/>
</dbReference>
<dbReference type="SMART" id="SM00427">
    <property type="entry name" value="H2B"/>
    <property type="match status" value="1"/>
</dbReference>
<dbReference type="InParanoid" id="A0A340YBW7"/>
<evidence type="ECO:0000256" key="10">
    <source>
        <dbReference type="ARBA" id="ARBA00023269"/>
    </source>
</evidence>
<dbReference type="GO" id="GO:0003677">
    <property type="term" value="F:DNA binding"/>
    <property type="evidence" value="ECO:0007669"/>
    <property type="project" value="UniProtKB-KW"/>
</dbReference>
<organism evidence="14 15">
    <name type="scientific">Lipotes vexillifer</name>
    <name type="common">Yangtze river dolphin</name>
    <dbReference type="NCBI Taxonomy" id="118797"/>
    <lineage>
        <taxon>Eukaryota</taxon>
        <taxon>Metazoa</taxon>
        <taxon>Chordata</taxon>
        <taxon>Craniata</taxon>
        <taxon>Vertebrata</taxon>
        <taxon>Euteleostomi</taxon>
        <taxon>Mammalia</taxon>
        <taxon>Eutheria</taxon>
        <taxon>Laurasiatheria</taxon>
        <taxon>Artiodactyla</taxon>
        <taxon>Whippomorpha</taxon>
        <taxon>Cetacea</taxon>
        <taxon>Odontoceti</taxon>
        <taxon>Lipotidae</taxon>
        <taxon>Lipotes</taxon>
    </lineage>
</organism>
<keyword evidence="6" id="KW-1017">Isopeptide bond</keyword>
<evidence type="ECO:0000256" key="2">
    <source>
        <dbReference type="ARBA" id="ARBA00004286"/>
    </source>
</evidence>
<keyword evidence="10 11" id="KW-0544">Nucleosome core</keyword>
<dbReference type="InterPro" id="IPR000558">
    <property type="entry name" value="Histone_H2B"/>
</dbReference>
<dbReference type="OrthoDB" id="3046016at2759"/>
<dbReference type="STRING" id="118797.A0A340YBW7"/>
<dbReference type="Gene3D" id="1.10.20.10">
    <property type="entry name" value="Histone, subunit A"/>
    <property type="match status" value="1"/>
</dbReference>
<keyword evidence="7" id="KW-0832">Ubl conjugation</keyword>
<dbReference type="SUPFAM" id="SSF47113">
    <property type="entry name" value="Histone-fold"/>
    <property type="match status" value="1"/>
</dbReference>
<accession>A0A340YBW7</accession>